<keyword evidence="1" id="KW-0812">Transmembrane</keyword>
<name>A0A847R9F6_9GAMM</name>
<dbReference type="EMBL" id="JABAEK010000006">
    <property type="protein sequence ID" value="NLQ17584.1"/>
    <property type="molecule type" value="Genomic_DNA"/>
</dbReference>
<proteinExistence type="predicted"/>
<dbReference type="RefSeq" id="WP_168824563.1">
    <property type="nucleotide sequence ID" value="NZ_CP073013.1"/>
</dbReference>
<keyword evidence="1" id="KW-1133">Transmembrane helix</keyword>
<keyword evidence="1" id="KW-0472">Membrane</keyword>
<organism evidence="2 3">
    <name type="scientific">Marinomonas profundi</name>
    <dbReference type="NCBI Taxonomy" id="2726122"/>
    <lineage>
        <taxon>Bacteria</taxon>
        <taxon>Pseudomonadati</taxon>
        <taxon>Pseudomonadota</taxon>
        <taxon>Gammaproteobacteria</taxon>
        <taxon>Oceanospirillales</taxon>
        <taxon>Oceanospirillaceae</taxon>
        <taxon>Marinomonas</taxon>
    </lineage>
</organism>
<evidence type="ECO:0000313" key="3">
    <source>
        <dbReference type="Proteomes" id="UP000586067"/>
    </source>
</evidence>
<keyword evidence="3" id="KW-1185">Reference proteome</keyword>
<comment type="caution">
    <text evidence="2">The sequence shown here is derived from an EMBL/GenBank/DDBJ whole genome shotgun (WGS) entry which is preliminary data.</text>
</comment>
<dbReference type="Proteomes" id="UP000586067">
    <property type="component" value="Unassembled WGS sequence"/>
</dbReference>
<evidence type="ECO:0000256" key="1">
    <source>
        <dbReference type="SAM" id="Phobius"/>
    </source>
</evidence>
<dbReference type="AlphaFoldDB" id="A0A847R9F6"/>
<protein>
    <submittedName>
        <fullName evidence="2">Uncharacterized protein</fullName>
    </submittedName>
</protein>
<gene>
    <name evidence="2" type="ORF">HGG82_08070</name>
</gene>
<sequence length="45" mass="5028">MHFDFTKKTARKRHNRRMAVAAASAVLVIIGSVVEITMLIKVGFL</sequence>
<reference evidence="2 3" key="1">
    <citation type="submission" date="2020-04" db="EMBL/GenBank/DDBJ databases">
        <title>Marinomonas sp. M1K-6 isolated from the deep seawater of the Mariana Trench.</title>
        <authorList>
            <person name="Li Y."/>
        </authorList>
    </citation>
    <scope>NUCLEOTIDE SEQUENCE [LARGE SCALE GENOMIC DNA]</scope>
    <source>
        <strain evidence="2 3">M1K-6</strain>
    </source>
</reference>
<evidence type="ECO:0000313" key="2">
    <source>
        <dbReference type="EMBL" id="NLQ17584.1"/>
    </source>
</evidence>
<feature type="transmembrane region" description="Helical" evidence="1">
    <location>
        <begin position="20"/>
        <end position="40"/>
    </location>
</feature>
<accession>A0A847R9F6</accession>